<reference evidence="1 2" key="1">
    <citation type="journal article" date="2017" name="Front. Microbiol.">
        <title>Phaeobacter piscinae sp. nov., a species of the Roseobacter group and potential aquaculture probiont.</title>
        <authorList>
            <person name="Sonnenschein E.C."/>
            <person name="Phippen C.B.W."/>
            <person name="Nielsen K.F."/>
            <person name="Mateiu R.V."/>
            <person name="Melchiorsen J."/>
            <person name="Gram L."/>
            <person name="Overmann J."/>
            <person name="Freese H.M."/>
        </authorList>
    </citation>
    <scope>NUCLEOTIDE SEQUENCE [LARGE SCALE GENOMIC DNA]</scope>
    <source>
        <strain evidence="1 2">P88</strain>
        <plasmid evidence="2">pp88_h</plasmid>
    </source>
</reference>
<reference evidence="1 2" key="2">
    <citation type="journal article" date="2017" name="Genome Biol. Evol.">
        <title>Trajectories and Drivers of Genome Evolution in Surface-Associated Marine Phaeobacter.</title>
        <authorList>
            <person name="Freese H.M."/>
            <person name="Sikorski J."/>
            <person name="Bunk B."/>
            <person name="Scheuner C."/>
            <person name="Meier-Kolthoff J.P."/>
            <person name="Sproer C."/>
            <person name="Gram L."/>
            <person name="Overmann J."/>
        </authorList>
    </citation>
    <scope>NUCLEOTIDE SEQUENCE [LARGE SCALE GENOMIC DNA]</scope>
    <source>
        <strain evidence="1 2">P88</strain>
        <plasmid evidence="2">pp88_h</plasmid>
    </source>
</reference>
<keyword evidence="1" id="KW-0614">Plasmid</keyword>
<geneLocation type="plasmid" evidence="2">
    <name>pp88_h</name>
</geneLocation>
<sequence length="123" mass="13772">MSDTIPRGRVIEVKATLVLPATATDEQIDDWISHCVFEQGAIGVDNPLLPLGVDAEDIEWEDTGYYRQTTVSDVRKTGSGCEYRVQRRDVLDDRSQADVESWKSPEDVKIEMARSAFVADHST</sequence>
<dbReference type="EMBL" id="CP010733">
    <property type="protein sequence ID" value="AUR02004.1"/>
    <property type="molecule type" value="Genomic_DNA"/>
</dbReference>
<evidence type="ECO:0000313" key="1">
    <source>
        <dbReference type="EMBL" id="AUR02004.1"/>
    </source>
</evidence>
<protein>
    <submittedName>
        <fullName evidence="1">Uncharacterized protein</fullName>
    </submittedName>
</protein>
<evidence type="ECO:0000313" key="2">
    <source>
        <dbReference type="Proteomes" id="UP000236447"/>
    </source>
</evidence>
<gene>
    <name evidence="1" type="ORF">PhaeoP88_04692</name>
</gene>
<name>A0A2I7LDI1_9RHOB</name>
<organism evidence="1 2">
    <name type="scientific">Phaeobacter inhibens</name>
    <dbReference type="NCBI Taxonomy" id="221822"/>
    <lineage>
        <taxon>Bacteria</taxon>
        <taxon>Pseudomonadati</taxon>
        <taxon>Pseudomonadota</taxon>
        <taxon>Alphaproteobacteria</taxon>
        <taxon>Rhodobacterales</taxon>
        <taxon>Roseobacteraceae</taxon>
        <taxon>Phaeobacter</taxon>
    </lineage>
</organism>
<accession>A0A2I7LDI1</accession>
<dbReference type="RefSeq" id="WP_102870540.1">
    <property type="nucleotide sequence ID" value="NZ_CP010733.1"/>
</dbReference>
<dbReference type="AlphaFoldDB" id="A0A2I7LDI1"/>
<dbReference type="Proteomes" id="UP000236447">
    <property type="component" value="Plasmid pP88_h"/>
</dbReference>
<proteinExistence type="predicted"/>